<evidence type="ECO:0000313" key="12">
    <source>
        <dbReference type="Proteomes" id="UP000693946"/>
    </source>
</evidence>
<keyword evidence="7" id="KW-0472">Membrane</keyword>
<feature type="non-terminal residue" evidence="11">
    <location>
        <position position="578"/>
    </location>
</feature>
<keyword evidence="2" id="KW-0812">Transmembrane</keyword>
<dbReference type="GO" id="GO:0005509">
    <property type="term" value="F:calcium ion binding"/>
    <property type="evidence" value="ECO:0007669"/>
    <property type="project" value="UniProtKB-UniRule"/>
</dbReference>
<keyword evidence="12" id="KW-1185">Reference proteome</keyword>
<dbReference type="Pfam" id="PF00028">
    <property type="entry name" value="Cadherin"/>
    <property type="match status" value="1"/>
</dbReference>
<dbReference type="SMART" id="SM00112">
    <property type="entry name" value="CA"/>
    <property type="match status" value="3"/>
</dbReference>
<evidence type="ECO:0000256" key="2">
    <source>
        <dbReference type="ARBA" id="ARBA00022692"/>
    </source>
</evidence>
<name>A0AAV6PC09_SOLSE</name>
<dbReference type="InterPro" id="IPR050971">
    <property type="entry name" value="Cadherin-domain_protein"/>
</dbReference>
<feature type="domain" description="Cadherin" evidence="10">
    <location>
        <begin position="22"/>
        <end position="169"/>
    </location>
</feature>
<dbReference type="Proteomes" id="UP000693946">
    <property type="component" value="Unassembled WGS sequence"/>
</dbReference>
<evidence type="ECO:0000256" key="8">
    <source>
        <dbReference type="PROSITE-ProRule" id="PRU00043"/>
    </source>
</evidence>
<keyword evidence="5" id="KW-0130">Cell adhesion</keyword>
<dbReference type="AlphaFoldDB" id="A0AAV6PC09"/>
<dbReference type="GO" id="GO:0005886">
    <property type="term" value="C:plasma membrane"/>
    <property type="evidence" value="ECO:0007669"/>
    <property type="project" value="InterPro"/>
</dbReference>
<evidence type="ECO:0000259" key="10">
    <source>
        <dbReference type="PROSITE" id="PS50268"/>
    </source>
</evidence>
<reference evidence="11 12" key="1">
    <citation type="journal article" date="2021" name="Sci. Rep.">
        <title>Chromosome anchoring in Senegalese sole (Solea senegalensis) reveals sex-associated markers and genome rearrangements in flatfish.</title>
        <authorList>
            <person name="Guerrero-Cozar I."/>
            <person name="Gomez-Garrido J."/>
            <person name="Berbel C."/>
            <person name="Martinez-Blanch J.F."/>
            <person name="Alioto T."/>
            <person name="Claros M.G."/>
            <person name="Gagnaire P.A."/>
            <person name="Manchado M."/>
        </authorList>
    </citation>
    <scope>NUCLEOTIDE SEQUENCE [LARGE SCALE GENOMIC DNA]</scope>
    <source>
        <strain evidence="11">Sse05_10M</strain>
    </source>
</reference>
<dbReference type="FunFam" id="2.60.40.60:FF:000299">
    <property type="entry name" value="Predicted protein"/>
    <property type="match status" value="1"/>
</dbReference>
<dbReference type="PROSITE" id="PS00232">
    <property type="entry name" value="CADHERIN_1"/>
    <property type="match status" value="1"/>
</dbReference>
<keyword evidence="3" id="KW-0677">Repeat</keyword>
<evidence type="ECO:0000256" key="3">
    <source>
        <dbReference type="ARBA" id="ARBA00022737"/>
    </source>
</evidence>
<dbReference type="FunFam" id="2.60.40.60:FF:000405">
    <property type="entry name" value="Si:ch211-186j3.6"/>
    <property type="match status" value="1"/>
</dbReference>
<evidence type="ECO:0000313" key="11">
    <source>
        <dbReference type="EMBL" id="KAG7456434.1"/>
    </source>
</evidence>
<evidence type="ECO:0000256" key="5">
    <source>
        <dbReference type="ARBA" id="ARBA00022889"/>
    </source>
</evidence>
<keyword evidence="4 8" id="KW-0106">Calcium</keyword>
<keyword evidence="6" id="KW-1133">Transmembrane helix</keyword>
<feature type="domain" description="Cadherin" evidence="10">
    <location>
        <begin position="524"/>
        <end position="568"/>
    </location>
</feature>
<dbReference type="EMBL" id="JAGKHQ010001438">
    <property type="protein sequence ID" value="KAG7456434.1"/>
    <property type="molecule type" value="Genomic_DNA"/>
</dbReference>
<dbReference type="CDD" id="cd11304">
    <property type="entry name" value="Cadherin_repeat"/>
    <property type="match status" value="4"/>
</dbReference>
<comment type="subcellular location">
    <subcellularLocation>
        <location evidence="1">Membrane</location>
    </subcellularLocation>
</comment>
<feature type="domain" description="Cadherin" evidence="10">
    <location>
        <begin position="394"/>
        <end position="512"/>
    </location>
</feature>
<sequence>MIWVAVFPVLVSCALGNETADQVPFFHGHVFENAPPGSRVNGLSVPVKRFNSQRLCGADGCGTAAQAAQAAQAAPHFKLLGDGSGNFRVFAHHNRGHVLLKTCAVLDREERAQYALVLGLCCGQSAAAAAAAAAAAGPSREEDDECTVVAEVASIRVDVLDTNDHQPTFPGADVKLSVDDATALRTAVYAVTAHDDDSGKNAELIYFAQPKNGTFYAVPKTGEILLVDSILGLEEPIRFQVFARDRGWPPRTSQSVSVEIYPRQRPVVMARKPNPQQVKAAAARRSRSVLDSDSPVLINVSEDAGIGSVVMNLNPVRFQSAAFELVEPDAESSPVSVSRDSGDLVISRRLDRETEPLLELRVKVQDKRGPDWYLVRVDLTVTDVNDNVPEWTMVPAPYLAVVSPEAAAGSLVYKLNAEDGDEGNNGEVEYFLSDGGDGRFEVDRKSGHVRTTGLPLQRDREYLLTVVAADRLGSRSAPAAVSVVAGARPPQFTNASFTIAIPENTPEGQPFLVTPAVSFQKRPISYSLLINPSSLFSISAETAEISLTRAIDYESDQHRYLLLVRASEGQDSMSSAAE</sequence>
<evidence type="ECO:0000256" key="1">
    <source>
        <dbReference type="ARBA" id="ARBA00004370"/>
    </source>
</evidence>
<feature type="domain" description="Cadherin" evidence="10">
    <location>
        <begin position="292"/>
        <end position="391"/>
    </location>
</feature>
<dbReference type="FunFam" id="2.60.40.60:FF:000404">
    <property type="entry name" value="Si:ch211-186j3.6"/>
    <property type="match status" value="1"/>
</dbReference>
<dbReference type="PANTHER" id="PTHR24025">
    <property type="entry name" value="DESMOGLEIN FAMILY MEMBER"/>
    <property type="match status" value="1"/>
</dbReference>
<dbReference type="InterPro" id="IPR002126">
    <property type="entry name" value="Cadherin-like_dom"/>
</dbReference>
<dbReference type="GO" id="GO:0005911">
    <property type="term" value="C:cell-cell junction"/>
    <property type="evidence" value="ECO:0007669"/>
    <property type="project" value="TreeGrafter"/>
</dbReference>
<evidence type="ECO:0000256" key="9">
    <source>
        <dbReference type="SAM" id="SignalP"/>
    </source>
</evidence>
<evidence type="ECO:0000256" key="4">
    <source>
        <dbReference type="ARBA" id="ARBA00022837"/>
    </source>
</evidence>
<accession>A0AAV6PC09</accession>
<evidence type="ECO:0000256" key="7">
    <source>
        <dbReference type="ARBA" id="ARBA00023136"/>
    </source>
</evidence>
<dbReference type="FunFam" id="2.60.40.60:FF:000232">
    <property type="entry name" value="Neural-cadherin"/>
    <property type="match status" value="1"/>
</dbReference>
<keyword evidence="9" id="KW-0732">Signal</keyword>
<feature type="signal peptide" evidence="9">
    <location>
        <begin position="1"/>
        <end position="16"/>
    </location>
</feature>
<protein>
    <submittedName>
        <fullName evidence="11">Neural-cadherin-like</fullName>
    </submittedName>
</protein>
<dbReference type="InterPro" id="IPR020894">
    <property type="entry name" value="Cadherin_CS"/>
</dbReference>
<dbReference type="GO" id="GO:0007156">
    <property type="term" value="P:homophilic cell adhesion via plasma membrane adhesion molecules"/>
    <property type="evidence" value="ECO:0007669"/>
    <property type="project" value="InterPro"/>
</dbReference>
<proteinExistence type="predicted"/>
<dbReference type="PANTHER" id="PTHR24025:SF31">
    <property type="entry name" value="NEURAL-CADHERIN"/>
    <property type="match status" value="1"/>
</dbReference>
<gene>
    <name evidence="11" type="ORF">JOB18_048915</name>
</gene>
<comment type="caution">
    <text evidence="11">The sequence shown here is derived from an EMBL/GenBank/DDBJ whole genome shotgun (WGS) entry which is preliminary data.</text>
</comment>
<feature type="chain" id="PRO_5043417250" evidence="9">
    <location>
        <begin position="17"/>
        <end position="578"/>
    </location>
</feature>
<evidence type="ECO:0000256" key="6">
    <source>
        <dbReference type="ARBA" id="ARBA00022989"/>
    </source>
</evidence>
<dbReference type="PROSITE" id="PS50268">
    <property type="entry name" value="CADHERIN_2"/>
    <property type="match status" value="4"/>
</dbReference>
<organism evidence="11 12">
    <name type="scientific">Solea senegalensis</name>
    <name type="common">Senegalese sole</name>
    <dbReference type="NCBI Taxonomy" id="28829"/>
    <lineage>
        <taxon>Eukaryota</taxon>
        <taxon>Metazoa</taxon>
        <taxon>Chordata</taxon>
        <taxon>Craniata</taxon>
        <taxon>Vertebrata</taxon>
        <taxon>Euteleostomi</taxon>
        <taxon>Actinopterygii</taxon>
        <taxon>Neopterygii</taxon>
        <taxon>Teleostei</taxon>
        <taxon>Neoteleostei</taxon>
        <taxon>Acanthomorphata</taxon>
        <taxon>Carangaria</taxon>
        <taxon>Pleuronectiformes</taxon>
        <taxon>Pleuronectoidei</taxon>
        <taxon>Soleidae</taxon>
        <taxon>Solea</taxon>
    </lineage>
</organism>